<sequence length="233" mass="25987">MIKWVAVGDQSYTPSVDQTKLRNELQREEINEFVELSPTQLKMVCAFRGDLEYTVGEIGYFLESGTLLAVYSIPNTVLTYKSPSSSWIPRFTLDVSPLPTDSITVVIGSDNLNILIEPEMMSDALAFIRSQTVQIRQSHNQIKVNDQLLMSGALIEQLRGLLDESKAQLSESIALAESKATENIALIESQTSEMFDSVEMNNTQAHIQTQALLVKQANNNMKSNEAIRNLESN</sequence>
<name>A0A0H4A0N7_9VIBR</name>
<dbReference type="EMBL" id="KP795661">
    <property type="protein sequence ID" value="AKN39739.1"/>
    <property type="molecule type" value="Genomic_DNA"/>
</dbReference>
<organism evidence="1">
    <name type="scientific">Vibrio tasmaniensis</name>
    <dbReference type="NCBI Taxonomy" id="212663"/>
    <lineage>
        <taxon>Bacteria</taxon>
        <taxon>Pseudomonadati</taxon>
        <taxon>Pseudomonadota</taxon>
        <taxon>Gammaproteobacteria</taxon>
        <taxon>Vibrionales</taxon>
        <taxon>Vibrionaceae</taxon>
        <taxon>Vibrio</taxon>
    </lineage>
</organism>
<protein>
    <submittedName>
        <fullName evidence="1">Phage tail fiber protein</fullName>
    </submittedName>
</protein>
<reference evidence="1" key="1">
    <citation type="journal article" date="2015" name="MBio">
        <title>Eco-Evolutionary Dynamics of Episomes among Ecologically Cohesive Bacterial Populations.</title>
        <authorList>
            <person name="Xue H."/>
            <person name="Cordero O.X."/>
            <person name="Camas F.M."/>
            <person name="Trimble W."/>
            <person name="Meyer F."/>
            <person name="Guglielmini J."/>
            <person name="Rocha E.P."/>
            <person name="Polz M.F."/>
        </authorList>
    </citation>
    <scope>NUCLEOTIDE SEQUENCE</scope>
    <source>
        <strain evidence="1">FF_375</strain>
    </source>
</reference>
<proteinExistence type="predicted"/>
<dbReference type="AlphaFoldDB" id="A0A0H4A0N7"/>
<evidence type="ECO:0000313" key="1">
    <source>
        <dbReference type="EMBL" id="AKN39739.1"/>
    </source>
</evidence>
<accession>A0A0H4A0N7</accession>